<reference evidence="3" key="1">
    <citation type="submission" date="2016-11" db="UniProtKB">
        <authorList>
            <consortium name="WormBaseParasite"/>
        </authorList>
    </citation>
    <scope>IDENTIFICATION</scope>
</reference>
<dbReference type="GO" id="GO:0003697">
    <property type="term" value="F:single-stranded DNA binding"/>
    <property type="evidence" value="ECO:0007669"/>
    <property type="project" value="TreeGrafter"/>
</dbReference>
<dbReference type="GO" id="GO:0005634">
    <property type="term" value="C:nucleus"/>
    <property type="evidence" value="ECO:0007669"/>
    <property type="project" value="TreeGrafter"/>
</dbReference>
<dbReference type="GO" id="GO:0000014">
    <property type="term" value="F:single-stranded DNA endodeoxyribonuclease activity"/>
    <property type="evidence" value="ECO:0007669"/>
    <property type="project" value="TreeGrafter"/>
</dbReference>
<dbReference type="AlphaFoldDB" id="A0A1I7XHF2"/>
<dbReference type="GO" id="GO:0046975">
    <property type="term" value="F:histone H3K36 methyltransferase activity"/>
    <property type="evidence" value="ECO:0007669"/>
    <property type="project" value="TreeGrafter"/>
</dbReference>
<evidence type="ECO:0000313" key="2">
    <source>
        <dbReference type="Proteomes" id="UP000095283"/>
    </source>
</evidence>
<dbReference type="GO" id="GO:0003690">
    <property type="term" value="F:double-stranded DNA binding"/>
    <property type="evidence" value="ECO:0007669"/>
    <property type="project" value="TreeGrafter"/>
</dbReference>
<dbReference type="GO" id="GO:0035861">
    <property type="term" value="C:site of double-strand break"/>
    <property type="evidence" value="ECO:0007669"/>
    <property type="project" value="TreeGrafter"/>
</dbReference>
<evidence type="ECO:0000256" key="1">
    <source>
        <dbReference type="SAM" id="MobiDB-lite"/>
    </source>
</evidence>
<dbReference type="WBParaSite" id="Hba_17117">
    <property type="protein sequence ID" value="Hba_17117"/>
    <property type="gene ID" value="Hba_17117"/>
</dbReference>
<dbReference type="Gene3D" id="3.30.420.10">
    <property type="entry name" value="Ribonuclease H-like superfamily/Ribonuclease H"/>
    <property type="match status" value="1"/>
</dbReference>
<evidence type="ECO:0000313" key="3">
    <source>
        <dbReference type="WBParaSite" id="Hba_17117"/>
    </source>
</evidence>
<dbReference type="GO" id="GO:0044547">
    <property type="term" value="F:DNA topoisomerase binding"/>
    <property type="evidence" value="ECO:0007669"/>
    <property type="project" value="TreeGrafter"/>
</dbReference>
<dbReference type="PANTHER" id="PTHR46060:SF2">
    <property type="entry name" value="HISTONE-LYSINE N-METHYLTRANSFERASE SETMAR"/>
    <property type="match status" value="1"/>
</dbReference>
<dbReference type="PANTHER" id="PTHR46060">
    <property type="entry name" value="MARINER MOS1 TRANSPOSASE-LIKE PROTEIN"/>
    <property type="match status" value="1"/>
</dbReference>
<accession>A0A1I7XHF2</accession>
<sequence length="122" mass="14178">MVSVWWSTSRIIHYNFLDPGETISAEKCYHEIDKMHQELRRLRQALINRKRPILLHDNTRPYVSTGLQDSTLPSLLIRPLSVRLPLFKHLDFLQEKVFNNQAATPSKSSSVPTLPNSMRPDK</sequence>
<dbReference type="Pfam" id="PF01359">
    <property type="entry name" value="Transposase_1"/>
    <property type="match status" value="1"/>
</dbReference>
<dbReference type="GO" id="GO:0000729">
    <property type="term" value="P:DNA double-strand break processing"/>
    <property type="evidence" value="ECO:0007669"/>
    <property type="project" value="TreeGrafter"/>
</dbReference>
<dbReference type="GO" id="GO:0044774">
    <property type="term" value="P:mitotic DNA integrity checkpoint signaling"/>
    <property type="evidence" value="ECO:0007669"/>
    <property type="project" value="TreeGrafter"/>
</dbReference>
<name>A0A1I7XHF2_HETBA</name>
<dbReference type="GO" id="GO:0031297">
    <property type="term" value="P:replication fork processing"/>
    <property type="evidence" value="ECO:0007669"/>
    <property type="project" value="TreeGrafter"/>
</dbReference>
<organism evidence="2 3">
    <name type="scientific">Heterorhabditis bacteriophora</name>
    <name type="common">Entomopathogenic nematode worm</name>
    <dbReference type="NCBI Taxonomy" id="37862"/>
    <lineage>
        <taxon>Eukaryota</taxon>
        <taxon>Metazoa</taxon>
        <taxon>Ecdysozoa</taxon>
        <taxon>Nematoda</taxon>
        <taxon>Chromadorea</taxon>
        <taxon>Rhabditida</taxon>
        <taxon>Rhabditina</taxon>
        <taxon>Rhabditomorpha</taxon>
        <taxon>Strongyloidea</taxon>
        <taxon>Heterorhabditidae</taxon>
        <taxon>Heterorhabditis</taxon>
    </lineage>
</organism>
<dbReference type="InterPro" id="IPR052709">
    <property type="entry name" value="Transposase-MT_Hybrid"/>
</dbReference>
<dbReference type="Proteomes" id="UP000095283">
    <property type="component" value="Unplaced"/>
</dbReference>
<protein>
    <submittedName>
        <fullName evidence="3">Histone-lysine N-methyltransferase SETMAR</fullName>
    </submittedName>
</protein>
<dbReference type="GO" id="GO:0000793">
    <property type="term" value="C:condensed chromosome"/>
    <property type="evidence" value="ECO:0007669"/>
    <property type="project" value="TreeGrafter"/>
</dbReference>
<dbReference type="InterPro" id="IPR036397">
    <property type="entry name" value="RNaseH_sf"/>
</dbReference>
<feature type="region of interest" description="Disordered" evidence="1">
    <location>
        <begin position="101"/>
        <end position="122"/>
    </location>
</feature>
<proteinExistence type="predicted"/>
<keyword evidence="2" id="KW-1185">Reference proteome</keyword>
<feature type="compositionally biased region" description="Polar residues" evidence="1">
    <location>
        <begin position="101"/>
        <end position="116"/>
    </location>
</feature>
<dbReference type="InterPro" id="IPR001888">
    <property type="entry name" value="Transposase_1"/>
</dbReference>
<dbReference type="GO" id="GO:0006303">
    <property type="term" value="P:double-strand break repair via nonhomologous end joining"/>
    <property type="evidence" value="ECO:0007669"/>
    <property type="project" value="TreeGrafter"/>
</dbReference>
<dbReference type="GO" id="GO:0042800">
    <property type="term" value="F:histone H3K4 methyltransferase activity"/>
    <property type="evidence" value="ECO:0007669"/>
    <property type="project" value="TreeGrafter"/>
</dbReference>
<dbReference type="GO" id="GO:0015074">
    <property type="term" value="P:DNA integration"/>
    <property type="evidence" value="ECO:0007669"/>
    <property type="project" value="TreeGrafter"/>
</dbReference>